<dbReference type="RefSeq" id="WP_194748136.1">
    <property type="nucleotide sequence ID" value="NZ_JBHTJW010000002.1"/>
</dbReference>
<comment type="caution">
    <text evidence="1">The sequence shown here is derived from an EMBL/GenBank/DDBJ whole genome shotgun (WGS) entry which is preliminary data.</text>
</comment>
<keyword evidence="2" id="KW-1185">Reference proteome</keyword>
<dbReference type="EMBL" id="JBHTJW010000002">
    <property type="protein sequence ID" value="MFD0929780.1"/>
    <property type="molecule type" value="Genomic_DNA"/>
</dbReference>
<evidence type="ECO:0000313" key="1">
    <source>
        <dbReference type="EMBL" id="MFD0929780.1"/>
    </source>
</evidence>
<dbReference type="Proteomes" id="UP001597106">
    <property type="component" value="Unassembled WGS sequence"/>
</dbReference>
<protein>
    <submittedName>
        <fullName evidence="1">Uncharacterized protein</fullName>
    </submittedName>
</protein>
<evidence type="ECO:0000313" key="2">
    <source>
        <dbReference type="Proteomes" id="UP001597106"/>
    </source>
</evidence>
<gene>
    <name evidence="1" type="ORF">ACFQ1T_08315</name>
</gene>
<organism evidence="1 2">
    <name type="scientific">Methylophilus glucosoxydans</name>
    <dbReference type="NCBI Taxonomy" id="752553"/>
    <lineage>
        <taxon>Bacteria</taxon>
        <taxon>Pseudomonadati</taxon>
        <taxon>Pseudomonadota</taxon>
        <taxon>Betaproteobacteria</taxon>
        <taxon>Nitrosomonadales</taxon>
        <taxon>Methylophilaceae</taxon>
        <taxon>Methylophilus</taxon>
    </lineage>
</organism>
<accession>A0ABW3GKY9</accession>
<reference evidence="2" key="1">
    <citation type="journal article" date="2019" name="Int. J. Syst. Evol. Microbiol.">
        <title>The Global Catalogue of Microorganisms (GCM) 10K type strain sequencing project: providing services to taxonomists for standard genome sequencing and annotation.</title>
        <authorList>
            <consortium name="The Broad Institute Genomics Platform"/>
            <consortium name="The Broad Institute Genome Sequencing Center for Infectious Disease"/>
            <person name="Wu L."/>
            <person name="Ma J."/>
        </authorList>
    </citation>
    <scope>NUCLEOTIDE SEQUENCE [LARGE SCALE GENOMIC DNA]</scope>
    <source>
        <strain evidence="2">CCUG 59685</strain>
    </source>
</reference>
<proteinExistence type="predicted"/>
<sequence>MSEVSDVNAFEEFLKPGVYVQDIDALFPLLQSSHIIDVLIGLFRGGRDEVMIRLAVMREIAARAELPEWTPAQLQNHLSFIDATKLETVLHRLRSHDLLQWDADRRVYQISAAGRMVLSAISGLLRFGEADDELGYLMSQAAGGSAVGELSAEHLSHVLAKLTEYEHFFQEAIASGSEFRLKSAQARLSKAQPWIEKATALINTISENGMDDAGWQIVHKIASQQSRLLNMASVFQRELAKVARQRVMLSQGGLSSTELSAWLQQRSVESLAQMGARMAVTPEPLFVLPDVMLDIADDVLEREVAVPKVSVMPPDVEVTPAQTEAFSYPPQLTDLTRVLAQLEDDSALPDVVVGGGFAQASYRYSLLTFLGEKHEDADLNALAEQPFRLTHALDAPLQAVHRNEVAAMTAGQLIKHTPAKEG</sequence>
<name>A0ABW3GKY9_9PROT</name>